<sequence length="353" mass="37292">MTTVNGEAQGFASSAGSDVADLGAASAASVNDDAALGAVWDQNARDSDNGSGDPADGGRQSSSPASPPAKDSPLEGEGTGGAAEVSSPSAVPLPANWRGMEGEWGKIPAEVQARIAQRDAELHTRMSEQGRQISGFRHYNEIFERNADLLAGRTMPDGSAPSMADAVDFLFSAQRRLDENPIASLIDIADRYGVRQHLAAALSGQIDIPADPQPPAMTPADIAWVIREIQQEDAMARSANEEVSRLAKDKPLYSELAEDDMVHAIHKARARLGDTASHEAVFDLAYDMAVNADPDLRVKAAAAARAAAADPRRMADARRAAAVNVTSTSTGQSRQFSEDELLGQAYDEAQNSR</sequence>
<dbReference type="RefSeq" id="WP_239370834.1">
    <property type="nucleotide sequence ID" value="NZ_JAKREW010000094.1"/>
</dbReference>
<keyword evidence="3" id="KW-1185">Reference proteome</keyword>
<reference evidence="2 3" key="1">
    <citation type="submission" date="2022-02" db="EMBL/GenBank/DDBJ databases">
        <title>Draft genome sequence of Mezorhizobium retamae strain IRAMC:0171 isolated from Retama raetam nodules.</title>
        <authorList>
            <person name="Bengaied R."/>
            <person name="Sbissi I."/>
            <person name="Huber K."/>
            <person name="Ghodbane F."/>
            <person name="Nouioui I."/>
            <person name="Tarhouni M."/>
            <person name="Gtari M."/>
        </authorList>
    </citation>
    <scope>NUCLEOTIDE SEQUENCE [LARGE SCALE GENOMIC DNA]</scope>
    <source>
        <strain evidence="2 3">IRAMC:0171</strain>
    </source>
</reference>
<feature type="compositionally biased region" description="Polar residues" evidence="1">
    <location>
        <begin position="324"/>
        <end position="335"/>
    </location>
</feature>
<feature type="region of interest" description="Disordered" evidence="1">
    <location>
        <begin position="320"/>
        <end position="353"/>
    </location>
</feature>
<name>A0ABS9QPI1_9HYPH</name>
<evidence type="ECO:0000313" key="3">
    <source>
        <dbReference type="Proteomes" id="UP001201701"/>
    </source>
</evidence>
<organism evidence="2 3">
    <name type="scientific">Mesorhizobium retamae</name>
    <dbReference type="NCBI Taxonomy" id="2912854"/>
    <lineage>
        <taxon>Bacteria</taxon>
        <taxon>Pseudomonadati</taxon>
        <taxon>Pseudomonadota</taxon>
        <taxon>Alphaproteobacteria</taxon>
        <taxon>Hyphomicrobiales</taxon>
        <taxon>Phyllobacteriaceae</taxon>
        <taxon>Mesorhizobium</taxon>
    </lineage>
</organism>
<feature type="compositionally biased region" description="Low complexity" evidence="1">
    <location>
        <begin position="61"/>
        <end position="71"/>
    </location>
</feature>
<evidence type="ECO:0000256" key="1">
    <source>
        <dbReference type="SAM" id="MobiDB-lite"/>
    </source>
</evidence>
<dbReference type="EMBL" id="JAKREW010000094">
    <property type="protein sequence ID" value="MCG7509360.1"/>
    <property type="molecule type" value="Genomic_DNA"/>
</dbReference>
<comment type="caution">
    <text evidence="2">The sequence shown here is derived from an EMBL/GenBank/DDBJ whole genome shotgun (WGS) entry which is preliminary data.</text>
</comment>
<dbReference type="Proteomes" id="UP001201701">
    <property type="component" value="Unassembled WGS sequence"/>
</dbReference>
<evidence type="ECO:0000313" key="2">
    <source>
        <dbReference type="EMBL" id="MCG7509360.1"/>
    </source>
</evidence>
<proteinExistence type="predicted"/>
<protein>
    <submittedName>
        <fullName evidence="2">Uncharacterized protein</fullName>
    </submittedName>
</protein>
<accession>A0ABS9QPI1</accession>
<gene>
    <name evidence="2" type="ORF">L4923_30445</name>
</gene>
<feature type="region of interest" description="Disordered" evidence="1">
    <location>
        <begin position="38"/>
        <end position="96"/>
    </location>
</feature>